<keyword evidence="17" id="KW-0862">Zinc</keyword>
<feature type="binding site" evidence="17">
    <location>
        <begin position="333"/>
        <end position="336"/>
    </location>
    <ligand>
        <name>NAD(+)</name>
        <dbReference type="ChEBI" id="CHEBI:57540"/>
    </ligand>
</feature>
<dbReference type="PROSITE" id="PS01128">
    <property type="entry name" value="SHIKIMATE_KINASE"/>
    <property type="match status" value="1"/>
</dbReference>
<evidence type="ECO:0000313" key="20">
    <source>
        <dbReference type="EMBL" id="KTF04974.1"/>
    </source>
</evidence>
<dbReference type="RefSeq" id="WP_062612434.1">
    <property type="nucleotide sequence ID" value="NZ_CP127099.1"/>
</dbReference>
<evidence type="ECO:0000256" key="4">
    <source>
        <dbReference type="ARBA" id="ARBA00004842"/>
    </source>
</evidence>
<dbReference type="UniPathway" id="UPA00053">
    <property type="reaction ID" value="UER00085"/>
</dbReference>
<evidence type="ECO:0000256" key="16">
    <source>
        <dbReference type="HAMAP-Rule" id="MF_00109"/>
    </source>
</evidence>
<evidence type="ECO:0000256" key="15">
    <source>
        <dbReference type="ARBA" id="ARBA00048567"/>
    </source>
</evidence>
<dbReference type="Gene3D" id="3.40.50.1970">
    <property type="match status" value="1"/>
</dbReference>
<comment type="subunit">
    <text evidence="16">Monomer.</text>
</comment>
<dbReference type="Pfam" id="PF01202">
    <property type="entry name" value="SKI"/>
    <property type="match status" value="1"/>
</dbReference>
<keyword evidence="12 17" id="KW-0057">Aromatic amino acid biosynthesis</keyword>
<keyword evidence="17" id="KW-0479">Metal-binding</keyword>
<dbReference type="Gene3D" id="3.40.50.300">
    <property type="entry name" value="P-loop containing nucleotide triphosphate hydrolases"/>
    <property type="match status" value="1"/>
</dbReference>
<comment type="catalytic activity">
    <reaction evidence="1 17">
        <text>7-phospho-2-dehydro-3-deoxy-D-arabino-heptonate = 3-dehydroquinate + phosphate</text>
        <dbReference type="Rhea" id="RHEA:21968"/>
        <dbReference type="ChEBI" id="CHEBI:32364"/>
        <dbReference type="ChEBI" id="CHEBI:43474"/>
        <dbReference type="ChEBI" id="CHEBI:58394"/>
        <dbReference type="EC" id="4.2.3.4"/>
    </reaction>
</comment>
<gene>
    <name evidence="17 20" type="primary">aroB</name>
    <name evidence="16" type="synonym">aroK</name>
    <name evidence="20" type="ORF">AQZ59_00281</name>
</gene>
<comment type="cofactor">
    <cofactor evidence="17">
        <name>Co(2+)</name>
        <dbReference type="ChEBI" id="CHEBI:48828"/>
    </cofactor>
    <cofactor evidence="17">
        <name>Zn(2+)</name>
        <dbReference type="ChEBI" id="CHEBI:29105"/>
    </cofactor>
    <text evidence="17">Binds 1 divalent metal cation per subunit. Can use either Co(2+) or Zn(2+).</text>
</comment>
<feature type="binding site" evidence="17">
    <location>
        <position position="405"/>
    </location>
    <ligand>
        <name>Zn(2+)</name>
        <dbReference type="ChEBI" id="CHEBI:29105"/>
    </ligand>
</feature>
<dbReference type="NCBIfam" id="TIGR01357">
    <property type="entry name" value="aroB"/>
    <property type="match status" value="1"/>
</dbReference>
<comment type="similarity">
    <text evidence="17">Belongs to the sugar phosphate cyclases superfamily. Dehydroquinate synthase family.</text>
</comment>
<evidence type="ECO:0000256" key="7">
    <source>
        <dbReference type="ARBA" id="ARBA00022679"/>
    </source>
</evidence>
<keyword evidence="11 17" id="KW-0520">NAD</keyword>
<feature type="binding site" evidence="16">
    <location>
        <begin position="12"/>
        <end position="17"/>
    </location>
    <ligand>
        <name>ATP</name>
        <dbReference type="ChEBI" id="CHEBI:30616"/>
    </ligand>
</feature>
<keyword evidence="21" id="KW-1185">Reference proteome</keyword>
<dbReference type="GO" id="GO:0009073">
    <property type="term" value="P:aromatic amino acid family biosynthetic process"/>
    <property type="evidence" value="ECO:0007669"/>
    <property type="project" value="UniProtKB-KW"/>
</dbReference>
<dbReference type="Pfam" id="PF01761">
    <property type="entry name" value="DHQ_synthase"/>
    <property type="match status" value="1"/>
</dbReference>
<comment type="caution">
    <text evidence="17">Lacks conserved residue(s) required for the propagation of feature annotation.</text>
</comment>
<comment type="function">
    <text evidence="16">Catalyzes the specific phosphorylation of the 3-hydroxyl group of shikimic acid using ATP as a cosubstrate.</text>
</comment>
<evidence type="ECO:0000256" key="8">
    <source>
        <dbReference type="ARBA" id="ARBA00022741"/>
    </source>
</evidence>
<evidence type="ECO:0000256" key="11">
    <source>
        <dbReference type="ARBA" id="ARBA00023027"/>
    </source>
</evidence>
<keyword evidence="14" id="KW-0511">Multifunctional enzyme</keyword>
<feature type="domain" description="3-dehydroquinate synthase N-terminal" evidence="18">
    <location>
        <begin position="231"/>
        <end position="343"/>
    </location>
</feature>
<evidence type="ECO:0000256" key="13">
    <source>
        <dbReference type="ARBA" id="ARBA00023239"/>
    </source>
</evidence>
<proteinExistence type="inferred from homology"/>
<feature type="binding site" evidence="16">
    <location>
        <position position="118"/>
    </location>
    <ligand>
        <name>ATP</name>
        <dbReference type="ChEBI" id="CHEBI:30616"/>
    </ligand>
</feature>
<organism evidence="20 21">
    <name type="scientific">Trueperella bernardiae</name>
    <dbReference type="NCBI Taxonomy" id="59561"/>
    <lineage>
        <taxon>Bacteria</taxon>
        <taxon>Bacillati</taxon>
        <taxon>Actinomycetota</taxon>
        <taxon>Actinomycetes</taxon>
        <taxon>Actinomycetales</taxon>
        <taxon>Actinomycetaceae</taxon>
        <taxon>Trueperella</taxon>
    </lineage>
</organism>
<feature type="binding site" evidence="17">
    <location>
        <begin position="269"/>
        <end position="273"/>
    </location>
    <ligand>
        <name>NAD(+)</name>
        <dbReference type="ChEBI" id="CHEBI:57540"/>
    </ligand>
</feature>
<dbReference type="EMBL" id="LNIZ01000001">
    <property type="protein sequence ID" value="KTF04974.1"/>
    <property type="molecule type" value="Genomic_DNA"/>
</dbReference>
<comment type="catalytic activity">
    <reaction evidence="15 16">
        <text>shikimate + ATP = 3-phosphoshikimate + ADP + H(+)</text>
        <dbReference type="Rhea" id="RHEA:13121"/>
        <dbReference type="ChEBI" id="CHEBI:15378"/>
        <dbReference type="ChEBI" id="CHEBI:30616"/>
        <dbReference type="ChEBI" id="CHEBI:36208"/>
        <dbReference type="ChEBI" id="CHEBI:145989"/>
        <dbReference type="ChEBI" id="CHEBI:456216"/>
        <dbReference type="EC" id="2.7.1.71"/>
    </reaction>
</comment>
<dbReference type="GO" id="GO:0000287">
    <property type="term" value="F:magnesium ion binding"/>
    <property type="evidence" value="ECO:0007669"/>
    <property type="project" value="UniProtKB-UniRule"/>
</dbReference>
<dbReference type="GO" id="GO:0003856">
    <property type="term" value="F:3-dehydroquinate synthase activity"/>
    <property type="evidence" value="ECO:0007669"/>
    <property type="project" value="UniProtKB-UniRule"/>
</dbReference>
<accession>A0A0W1KN70</accession>
<dbReference type="STRING" id="59561.AQZ59_00281"/>
<dbReference type="InterPro" id="IPR030960">
    <property type="entry name" value="DHQS/DOIS_N"/>
</dbReference>
<dbReference type="GO" id="GO:0005737">
    <property type="term" value="C:cytoplasm"/>
    <property type="evidence" value="ECO:0007669"/>
    <property type="project" value="UniProtKB-SubCell"/>
</dbReference>
<feature type="binding site" evidence="16">
    <location>
        <position position="58"/>
    </location>
    <ligand>
        <name>substrate</name>
    </ligand>
</feature>
<evidence type="ECO:0000256" key="17">
    <source>
        <dbReference type="HAMAP-Rule" id="MF_00110"/>
    </source>
</evidence>
<dbReference type="PANTHER" id="PTHR43622:SF7">
    <property type="entry name" value="3-DEHYDROQUINATE SYNTHASE, CHLOROPLASTIC"/>
    <property type="match status" value="1"/>
</dbReference>
<dbReference type="InterPro" id="IPR056179">
    <property type="entry name" value="DHQS_C"/>
</dbReference>
<dbReference type="CDD" id="cd08195">
    <property type="entry name" value="DHQS"/>
    <property type="match status" value="1"/>
</dbReference>
<dbReference type="InterPro" id="IPR023000">
    <property type="entry name" value="Shikimate_kinase_CS"/>
</dbReference>
<evidence type="ECO:0000256" key="14">
    <source>
        <dbReference type="ARBA" id="ARBA00023268"/>
    </source>
</evidence>
<dbReference type="GO" id="GO:0004765">
    <property type="term" value="F:shikimate kinase activity"/>
    <property type="evidence" value="ECO:0007669"/>
    <property type="project" value="UniProtKB-UniRule"/>
</dbReference>
<feature type="binding site" evidence="17">
    <location>
        <position position="348"/>
    </location>
    <ligand>
        <name>Zn(2+)</name>
        <dbReference type="ChEBI" id="CHEBI:29105"/>
    </ligand>
</feature>
<dbReference type="PATRIC" id="fig|59561.3.peg.277"/>
<keyword evidence="6 17" id="KW-0028">Amino-acid biosynthesis</keyword>
<comment type="function">
    <text evidence="17">Catalyzes the conversion of 3-deoxy-D-arabino-heptulosonate 7-phosphate (DAHP) to dehydroquinate (DHQ).</text>
</comment>
<comment type="caution">
    <text evidence="20">The sequence shown here is derived from an EMBL/GenBank/DDBJ whole genome shotgun (WGS) entry which is preliminary data.</text>
</comment>
<evidence type="ECO:0000259" key="19">
    <source>
        <dbReference type="Pfam" id="PF24621"/>
    </source>
</evidence>
<evidence type="ECO:0000256" key="9">
    <source>
        <dbReference type="ARBA" id="ARBA00022777"/>
    </source>
</evidence>
<dbReference type="GO" id="GO:0005524">
    <property type="term" value="F:ATP binding"/>
    <property type="evidence" value="ECO:0007669"/>
    <property type="project" value="UniProtKB-UniRule"/>
</dbReference>
<feature type="binding site" evidence="17">
    <location>
        <begin position="293"/>
        <end position="294"/>
    </location>
    <ligand>
        <name>NAD(+)</name>
        <dbReference type="ChEBI" id="CHEBI:57540"/>
    </ligand>
</feature>
<feature type="binding site" evidence="16">
    <location>
        <position position="136"/>
    </location>
    <ligand>
        <name>substrate</name>
    </ligand>
</feature>
<feature type="binding site" evidence="17">
    <location>
        <position position="421"/>
    </location>
    <ligand>
        <name>Zn(2+)</name>
        <dbReference type="ChEBI" id="CHEBI:29105"/>
    </ligand>
</feature>
<comment type="pathway">
    <text evidence="3 17">Metabolic intermediate biosynthesis; chorismate biosynthesis; chorismate from D-erythrose 4-phosphate and phosphoenolpyruvate: step 2/7.</text>
</comment>
<dbReference type="Proteomes" id="UP000054404">
    <property type="component" value="Unassembled WGS sequence"/>
</dbReference>
<dbReference type="EC" id="4.2.3.4" evidence="17"/>
<dbReference type="CDD" id="cd00464">
    <property type="entry name" value="SK"/>
    <property type="match status" value="1"/>
</dbReference>
<dbReference type="InterPro" id="IPR000623">
    <property type="entry name" value="Shikimate_kinase/TSH1"/>
</dbReference>
<dbReference type="GO" id="GO:0008652">
    <property type="term" value="P:amino acid biosynthetic process"/>
    <property type="evidence" value="ECO:0007669"/>
    <property type="project" value="UniProtKB-KW"/>
</dbReference>
<keyword evidence="8 17" id="KW-0547">Nucleotide-binding</keyword>
<keyword evidence="10 16" id="KW-0067">ATP-binding</keyword>
<evidence type="ECO:0000256" key="10">
    <source>
        <dbReference type="ARBA" id="ARBA00022840"/>
    </source>
</evidence>
<dbReference type="GO" id="GO:0009423">
    <property type="term" value="P:chorismate biosynthetic process"/>
    <property type="evidence" value="ECO:0007669"/>
    <property type="project" value="UniProtKB-UniRule"/>
</dbReference>
<feature type="binding site" evidence="16">
    <location>
        <position position="34"/>
    </location>
    <ligand>
        <name>substrate</name>
    </ligand>
</feature>
<feature type="binding site" evidence="16">
    <location>
        <position position="153"/>
    </location>
    <ligand>
        <name>ATP</name>
        <dbReference type="ChEBI" id="CHEBI:30616"/>
    </ligand>
</feature>
<keyword evidence="13 17" id="KW-0456">Lyase</keyword>
<feature type="domain" description="3-dehydroquinate synthase C-terminal" evidence="19">
    <location>
        <begin position="345"/>
        <end position="481"/>
    </location>
</feature>
<feature type="binding site" evidence="16">
    <location>
        <position position="16"/>
    </location>
    <ligand>
        <name>Mg(2+)</name>
        <dbReference type="ChEBI" id="CHEBI:18420"/>
    </ligand>
</feature>
<keyword evidence="17" id="KW-0170">Cobalt</keyword>
<dbReference type="PANTHER" id="PTHR43622">
    <property type="entry name" value="3-DEHYDROQUINATE SYNTHASE"/>
    <property type="match status" value="1"/>
</dbReference>
<dbReference type="InterPro" id="IPR016037">
    <property type="entry name" value="DHQ_synth_AroB"/>
</dbReference>
<evidence type="ECO:0000256" key="12">
    <source>
        <dbReference type="ARBA" id="ARBA00023141"/>
    </source>
</evidence>
<reference evidence="20 21" key="1">
    <citation type="submission" date="2015-11" db="EMBL/GenBank/DDBJ databases">
        <title>Draft Genome Sequence of the Type Strain Trueperella bernardiae LCDC 89-0504T, Isolated from Blood Culture.</title>
        <authorList>
            <person name="Bernier A.-M."/>
            <person name="Bernard K."/>
        </authorList>
    </citation>
    <scope>NUCLEOTIDE SEQUENCE [LARGE SCALE GENOMIC DNA]</scope>
    <source>
        <strain evidence="20 21">LCDC 89-0504</strain>
    </source>
</reference>
<comment type="cofactor">
    <cofactor evidence="2 17">
        <name>NAD(+)</name>
        <dbReference type="ChEBI" id="CHEBI:57540"/>
    </cofactor>
</comment>
<evidence type="ECO:0000256" key="6">
    <source>
        <dbReference type="ARBA" id="ARBA00022605"/>
    </source>
</evidence>
<keyword evidence="7 16" id="KW-0808">Transferase</keyword>
<dbReference type="InterPro" id="IPR031322">
    <property type="entry name" value="Shikimate/glucono_kinase"/>
</dbReference>
<feature type="binding site" evidence="17">
    <location>
        <position position="315"/>
    </location>
    <ligand>
        <name>NAD(+)</name>
        <dbReference type="ChEBI" id="CHEBI:57540"/>
    </ligand>
</feature>
<dbReference type="HAMAP" id="MF_00110">
    <property type="entry name" value="DHQ_synthase"/>
    <property type="match status" value="1"/>
</dbReference>
<comment type="cofactor">
    <cofactor evidence="16">
        <name>Mg(2+)</name>
        <dbReference type="ChEBI" id="CHEBI:18420"/>
    </cofactor>
    <text evidence="16">Binds 1 Mg(2+) ion per subunit.</text>
</comment>
<evidence type="ECO:0000313" key="21">
    <source>
        <dbReference type="Proteomes" id="UP000054404"/>
    </source>
</evidence>
<dbReference type="InterPro" id="IPR027417">
    <property type="entry name" value="P-loop_NTPase"/>
</dbReference>
<protein>
    <recommendedName>
        <fullName evidence="16 17">Multifunctional fusion protein</fullName>
    </recommendedName>
    <domain>
        <recommendedName>
            <fullName evidence="16">Shikimate kinase</fullName>
            <shortName evidence="16">SK</shortName>
            <ecNumber evidence="16">2.7.1.71</ecNumber>
        </recommendedName>
    </domain>
    <domain>
        <recommendedName>
            <fullName evidence="17">3-dehydroquinate synthase</fullName>
            <shortName evidence="17">DHQS</shortName>
            <ecNumber evidence="17">4.2.3.4</ecNumber>
        </recommendedName>
    </domain>
</protein>
<dbReference type="EC" id="2.7.1.71" evidence="16"/>
<dbReference type="Pfam" id="PF24621">
    <property type="entry name" value="DHQS_C"/>
    <property type="match status" value="1"/>
</dbReference>
<dbReference type="HAMAP" id="MF_00109">
    <property type="entry name" value="Shikimate_kinase"/>
    <property type="match status" value="1"/>
</dbReference>
<keyword evidence="16" id="KW-0460">Magnesium</keyword>
<dbReference type="InterPro" id="IPR050071">
    <property type="entry name" value="Dehydroquinate_synthase"/>
</dbReference>
<keyword evidence="9 16" id="KW-0418">Kinase</keyword>
<dbReference type="PRINTS" id="PR01100">
    <property type="entry name" value="SHIKIMTKNASE"/>
</dbReference>
<dbReference type="SUPFAM" id="SSF56796">
    <property type="entry name" value="Dehydroquinate synthase-like"/>
    <property type="match status" value="1"/>
</dbReference>
<evidence type="ECO:0000259" key="18">
    <source>
        <dbReference type="Pfam" id="PF01761"/>
    </source>
</evidence>
<comment type="pathway">
    <text evidence="4 16">Metabolic intermediate biosynthesis; chorismate biosynthesis; chorismate from D-erythrose 4-phosphate and phosphoenolpyruvate: step 5/7.</text>
</comment>
<name>A0A0W1KN70_9ACTO</name>
<feature type="binding site" evidence="17">
    <location>
        <position position="306"/>
    </location>
    <ligand>
        <name>NAD(+)</name>
        <dbReference type="ChEBI" id="CHEBI:57540"/>
    </ligand>
</feature>
<evidence type="ECO:0000256" key="5">
    <source>
        <dbReference type="ARBA" id="ARBA00022490"/>
    </source>
</evidence>
<feature type="binding site" evidence="16">
    <location>
        <position position="80"/>
    </location>
    <ligand>
        <name>substrate</name>
    </ligand>
</feature>
<comment type="subcellular location">
    <subcellularLocation>
        <location evidence="17">Cytoplasm</location>
    </subcellularLocation>
</comment>
<sequence>MGPRAIFIGMPGAGKSTVGRRVAAALGLEFRDSDELIAERTGRSVPSIFESEGEAAFREIEADAIEWASHEFEGILALGGGAVLHERTRRLLADQHVVLIEATDEELTRRVSRSRTVRPLLRKDPAGQIKNLRRHRSTLYHSVANYVVLSDARPVARVVDEVVNYLEAPHRRIAVAGQDYEVVIGHALASDVVKLATTKSRALVVYGEDVSRYAEPIITELTISDIPSSAFIIPRGEEAKTAEVLERGWHAAGDAHLGRDGVVIAVGGGATTDLGGFLAATWLRGVAVIQVPTTLLGMVDAAVGGKTGINSAHGKNLVGAFHPPLGVFCDVDTLATLDAGELRAGMGEVAKCGMIADTEILSIIEAGDAEAKLFELIARSVQVKADIVSDDLRESGQREFLNYGHTLAHAIEASSDYRVRHGEAVAIGCVFAAALAEAAGVGPAGLAEHHRKILAALKLPTTYAGASREELLAIMSSDKKVRGGQLRFVVLRELGVPEILTPTPEQLDVAFAEVGL</sequence>
<dbReference type="SUPFAM" id="SSF52540">
    <property type="entry name" value="P-loop containing nucleoside triphosphate hydrolases"/>
    <property type="match status" value="1"/>
</dbReference>
<evidence type="ECO:0000256" key="1">
    <source>
        <dbReference type="ARBA" id="ARBA00001393"/>
    </source>
</evidence>
<dbReference type="AlphaFoldDB" id="A0A0W1KN70"/>
<evidence type="ECO:0000256" key="3">
    <source>
        <dbReference type="ARBA" id="ARBA00004661"/>
    </source>
</evidence>
<dbReference type="Gene3D" id="1.20.1090.10">
    <property type="entry name" value="Dehydroquinate synthase-like - alpha domain"/>
    <property type="match status" value="1"/>
</dbReference>
<evidence type="ECO:0000256" key="2">
    <source>
        <dbReference type="ARBA" id="ARBA00001911"/>
    </source>
</evidence>
<dbReference type="OrthoDB" id="9806583at2"/>
<keyword evidence="5 17" id="KW-0963">Cytoplasm</keyword>
<comment type="similarity">
    <text evidence="16">Belongs to the shikimate kinase family.</text>
</comment>